<gene>
    <name evidence="1" type="ORF">PLBR_LOCUS889</name>
</gene>
<evidence type="ECO:0000313" key="2">
    <source>
        <dbReference type="Proteomes" id="UP000290189"/>
    </source>
</evidence>
<accession>A0A3P3Y0U1</accession>
<dbReference type="EMBL" id="OVEO01000001">
    <property type="protein sequence ID" value="SPQ93674.1"/>
    <property type="molecule type" value="Genomic_DNA"/>
</dbReference>
<dbReference type="AlphaFoldDB" id="A0A3P3Y0U1"/>
<evidence type="ECO:0000313" key="1">
    <source>
        <dbReference type="EMBL" id="SPQ93674.1"/>
    </source>
</evidence>
<organism evidence="1 2">
    <name type="scientific">Plasmodiophora brassicae</name>
    <name type="common">Clubroot disease agent</name>
    <dbReference type="NCBI Taxonomy" id="37360"/>
    <lineage>
        <taxon>Eukaryota</taxon>
        <taxon>Sar</taxon>
        <taxon>Rhizaria</taxon>
        <taxon>Endomyxa</taxon>
        <taxon>Phytomyxea</taxon>
        <taxon>Plasmodiophorida</taxon>
        <taxon>Plasmodiophoridae</taxon>
        <taxon>Plasmodiophora</taxon>
    </lineage>
</organism>
<proteinExistence type="predicted"/>
<dbReference type="Proteomes" id="UP000290189">
    <property type="component" value="Unassembled WGS sequence"/>
</dbReference>
<sequence>MDVALSESSAPHHKVVIFDLYHYFALRYRDLGFLEMLATDGGQLHMYTLNGLPAVHQAYEIIRVKGLGIGALIDYMSRIPTWTVSLDLSGSTILHAVCYHGTHADIQTVTEFMLRASSLDFETMLLVVNSYGHRADDLVRQRMQMAASVAFVSLLETWSTVTRSSN</sequence>
<name>A0A3P3Y0U1_PLABS</name>
<keyword evidence="1" id="KW-0496">Mitochondrion</keyword>
<protein>
    <submittedName>
        <fullName evidence="1">Uncharacterized protein</fullName>
    </submittedName>
</protein>
<reference evidence="1 2" key="1">
    <citation type="submission" date="2018-03" db="EMBL/GenBank/DDBJ databases">
        <authorList>
            <person name="Fogelqvist J."/>
        </authorList>
    </citation>
    <scope>NUCLEOTIDE SEQUENCE [LARGE SCALE GENOMIC DNA]</scope>
</reference>
<geneLocation type="mitochondrion" evidence="1"/>